<dbReference type="KEGG" id="ppsc:EHS13_05940"/>
<dbReference type="Pfam" id="PF02311">
    <property type="entry name" value="AraC_binding"/>
    <property type="match status" value="1"/>
</dbReference>
<keyword evidence="3" id="KW-0804">Transcription</keyword>
<reference evidence="6" key="1">
    <citation type="submission" date="2018-11" db="EMBL/GenBank/DDBJ databases">
        <title>Complete genome sequence of Paenibacillus sp. ML311-T8.</title>
        <authorList>
            <person name="Nam Y.-D."/>
            <person name="Kang J."/>
            <person name="Chung W.-H."/>
            <person name="Park Y.S."/>
        </authorList>
    </citation>
    <scope>NUCLEOTIDE SEQUENCE [LARGE SCALE GENOMIC DNA]</scope>
    <source>
        <strain evidence="6">ML311-T8</strain>
    </source>
</reference>
<dbReference type="EMBL" id="CP034235">
    <property type="protein sequence ID" value="QGQ94477.1"/>
    <property type="molecule type" value="Genomic_DNA"/>
</dbReference>
<evidence type="ECO:0000313" key="6">
    <source>
        <dbReference type="Proteomes" id="UP000426246"/>
    </source>
</evidence>
<evidence type="ECO:0000256" key="2">
    <source>
        <dbReference type="ARBA" id="ARBA00023125"/>
    </source>
</evidence>
<dbReference type="InterPro" id="IPR009057">
    <property type="entry name" value="Homeodomain-like_sf"/>
</dbReference>
<dbReference type="PANTHER" id="PTHR43280:SF2">
    <property type="entry name" value="HTH-TYPE TRANSCRIPTIONAL REGULATOR EXSA"/>
    <property type="match status" value="1"/>
</dbReference>
<dbReference type="SMART" id="SM00342">
    <property type="entry name" value="HTH_ARAC"/>
    <property type="match status" value="1"/>
</dbReference>
<feature type="domain" description="HTH araC/xylS-type" evidence="4">
    <location>
        <begin position="190"/>
        <end position="292"/>
    </location>
</feature>
<dbReference type="PROSITE" id="PS01124">
    <property type="entry name" value="HTH_ARAC_FAMILY_2"/>
    <property type="match status" value="1"/>
</dbReference>
<dbReference type="PANTHER" id="PTHR43280">
    <property type="entry name" value="ARAC-FAMILY TRANSCRIPTIONAL REGULATOR"/>
    <property type="match status" value="1"/>
</dbReference>
<dbReference type="Proteomes" id="UP000426246">
    <property type="component" value="Chromosome"/>
</dbReference>
<dbReference type="InterPro" id="IPR014710">
    <property type="entry name" value="RmlC-like_jellyroll"/>
</dbReference>
<accession>A0A6B8REW6</accession>
<keyword evidence="1" id="KW-0805">Transcription regulation</keyword>
<dbReference type="InterPro" id="IPR037923">
    <property type="entry name" value="HTH-like"/>
</dbReference>
<dbReference type="InterPro" id="IPR018060">
    <property type="entry name" value="HTH_AraC"/>
</dbReference>
<gene>
    <name evidence="5" type="ORF">EHS13_05940</name>
</gene>
<evidence type="ECO:0000256" key="1">
    <source>
        <dbReference type="ARBA" id="ARBA00023015"/>
    </source>
</evidence>
<dbReference type="Gene3D" id="1.10.10.60">
    <property type="entry name" value="Homeodomain-like"/>
    <property type="match status" value="2"/>
</dbReference>
<keyword evidence="6" id="KW-1185">Reference proteome</keyword>
<dbReference type="AlphaFoldDB" id="A0A6B8REW6"/>
<dbReference type="OrthoDB" id="2602478at2"/>
<protein>
    <submittedName>
        <fullName evidence="5">AraC family transcriptional regulator</fullName>
    </submittedName>
</protein>
<dbReference type="RefSeq" id="WP_155699482.1">
    <property type="nucleotide sequence ID" value="NZ_CP034235.1"/>
</dbReference>
<proteinExistence type="predicted"/>
<keyword evidence="2" id="KW-0238">DNA-binding</keyword>
<dbReference type="SUPFAM" id="SSF46689">
    <property type="entry name" value="Homeodomain-like"/>
    <property type="match status" value="1"/>
</dbReference>
<evidence type="ECO:0000313" key="5">
    <source>
        <dbReference type="EMBL" id="QGQ94477.1"/>
    </source>
</evidence>
<dbReference type="InterPro" id="IPR003313">
    <property type="entry name" value="AraC-bd"/>
</dbReference>
<name>A0A6B8REW6_9BACL</name>
<organism evidence="5 6">
    <name type="scientific">Paenibacillus psychroresistens</name>
    <dbReference type="NCBI Taxonomy" id="1778678"/>
    <lineage>
        <taxon>Bacteria</taxon>
        <taxon>Bacillati</taxon>
        <taxon>Bacillota</taxon>
        <taxon>Bacilli</taxon>
        <taxon>Bacillales</taxon>
        <taxon>Paenibacillaceae</taxon>
        <taxon>Paenibacillus</taxon>
    </lineage>
</organism>
<dbReference type="GO" id="GO:0043565">
    <property type="term" value="F:sequence-specific DNA binding"/>
    <property type="evidence" value="ECO:0007669"/>
    <property type="project" value="InterPro"/>
</dbReference>
<sequence length="296" mass="34081">MQRIAWDLLNPIVNYANILQCEPSFQFGPRTISNHQFIYVSKGSGNVEIETREYSAGKGDLFYYGPEVIHTFKADQLDPFELYGVHFTWHDKLTAVKAPQSIIDVSRRTTSTSALQNLMVIGDKGLDELKIGDQINVYGTGIAELLLDIIKQFRNDSEKSSIANRGLFLHLLLLLHRHTHTVAPSFSPFVKLLFDVKIKLESTALLPYSRKWLTEWSGYNEDYLSRCFHEQFGIPPHQYHLLQKISKAKELLEHSDFTVSLIAEQLSLSSVHYFCRLFKNQTTYTPLGYRKMCRMV</sequence>
<dbReference type="Gene3D" id="2.60.120.10">
    <property type="entry name" value="Jelly Rolls"/>
    <property type="match status" value="1"/>
</dbReference>
<dbReference type="Pfam" id="PF12833">
    <property type="entry name" value="HTH_18"/>
    <property type="match status" value="1"/>
</dbReference>
<dbReference type="SUPFAM" id="SSF51215">
    <property type="entry name" value="Regulatory protein AraC"/>
    <property type="match status" value="1"/>
</dbReference>
<evidence type="ECO:0000259" key="4">
    <source>
        <dbReference type="PROSITE" id="PS01124"/>
    </source>
</evidence>
<dbReference type="GO" id="GO:0003700">
    <property type="term" value="F:DNA-binding transcription factor activity"/>
    <property type="evidence" value="ECO:0007669"/>
    <property type="project" value="InterPro"/>
</dbReference>
<evidence type="ECO:0000256" key="3">
    <source>
        <dbReference type="ARBA" id="ARBA00023163"/>
    </source>
</evidence>